<organism evidence="1 2">
    <name type="scientific">Pristionchus mayeri</name>
    <dbReference type="NCBI Taxonomy" id="1317129"/>
    <lineage>
        <taxon>Eukaryota</taxon>
        <taxon>Metazoa</taxon>
        <taxon>Ecdysozoa</taxon>
        <taxon>Nematoda</taxon>
        <taxon>Chromadorea</taxon>
        <taxon>Rhabditida</taxon>
        <taxon>Rhabditina</taxon>
        <taxon>Diplogasteromorpha</taxon>
        <taxon>Diplogasteroidea</taxon>
        <taxon>Neodiplogasteridae</taxon>
        <taxon>Pristionchus</taxon>
    </lineage>
</organism>
<evidence type="ECO:0008006" key="3">
    <source>
        <dbReference type="Google" id="ProtNLM"/>
    </source>
</evidence>
<dbReference type="EMBL" id="BTRK01000006">
    <property type="protein sequence ID" value="GMR63093.1"/>
    <property type="molecule type" value="Genomic_DNA"/>
</dbReference>
<keyword evidence="2" id="KW-1185">Reference proteome</keyword>
<sequence length="261" mass="30484">SADVLTGHLASNVDVTVNPCDNFFLHVCSQAVNESEFLPFTSAKFYQDYVKKFFDVSQSRNIAIMNDAYKLNDTLYGQNQQFNRSVFEQILRSRCHDDNSLREEFHYFHGLYKQHRFEHIDRVDAVAEKLNETSGEEIIAVLSAIVESFNGPLIGQDLFSVTSLYRALSNRLFVLEAFEKEGLFEKVVNIDVDVQRIKRLIIDKFRNTPWMNKNEKLLSEYESTIEKIKVQHDLDKHDQDLGYLRSINSKYNQLYYQAKAR</sequence>
<evidence type="ECO:0000313" key="2">
    <source>
        <dbReference type="Proteomes" id="UP001328107"/>
    </source>
</evidence>
<dbReference type="GO" id="GO:0006508">
    <property type="term" value="P:proteolysis"/>
    <property type="evidence" value="ECO:0007669"/>
    <property type="project" value="InterPro"/>
</dbReference>
<dbReference type="PROSITE" id="PS51885">
    <property type="entry name" value="NEPRILYSIN"/>
    <property type="match status" value="1"/>
</dbReference>
<evidence type="ECO:0000313" key="1">
    <source>
        <dbReference type="EMBL" id="GMR63093.1"/>
    </source>
</evidence>
<protein>
    <recommendedName>
        <fullName evidence="3">Peptidase</fullName>
    </recommendedName>
</protein>
<dbReference type="Proteomes" id="UP001328107">
    <property type="component" value="Unassembled WGS sequence"/>
</dbReference>
<dbReference type="InterPro" id="IPR000718">
    <property type="entry name" value="Peptidase_M13"/>
</dbReference>
<comment type="caution">
    <text evidence="1">The sequence shown here is derived from an EMBL/GenBank/DDBJ whole genome shotgun (WGS) entry which is preliminary data.</text>
</comment>
<proteinExistence type="predicted"/>
<dbReference type="AlphaFoldDB" id="A0AAN5DGB0"/>
<feature type="non-terminal residue" evidence="1">
    <location>
        <position position="1"/>
    </location>
</feature>
<gene>
    <name evidence="1" type="ORF">PMAYCL1PPCAC_33288</name>
</gene>
<dbReference type="GO" id="GO:0004222">
    <property type="term" value="F:metalloendopeptidase activity"/>
    <property type="evidence" value="ECO:0007669"/>
    <property type="project" value="InterPro"/>
</dbReference>
<name>A0AAN5DGB0_9BILA</name>
<accession>A0AAN5DGB0</accession>
<reference evidence="2" key="1">
    <citation type="submission" date="2022-10" db="EMBL/GenBank/DDBJ databases">
        <title>Genome assembly of Pristionchus species.</title>
        <authorList>
            <person name="Yoshida K."/>
            <person name="Sommer R.J."/>
        </authorList>
    </citation>
    <scope>NUCLEOTIDE SEQUENCE [LARGE SCALE GENOMIC DNA]</scope>
    <source>
        <strain evidence="2">RS5460</strain>
    </source>
</reference>
<feature type="non-terminal residue" evidence="1">
    <location>
        <position position="261"/>
    </location>
</feature>